<dbReference type="Proteomes" id="UP000324585">
    <property type="component" value="Unassembled WGS sequence"/>
</dbReference>
<evidence type="ECO:0000313" key="1">
    <source>
        <dbReference type="EMBL" id="KAA8499942.1"/>
    </source>
</evidence>
<reference evidence="2" key="1">
    <citation type="journal article" date="2019" name="Nat. Commun.">
        <title>Expansion of phycobilisome linker gene families in mesophilic red algae.</title>
        <authorList>
            <person name="Lee J."/>
            <person name="Kim D."/>
            <person name="Bhattacharya D."/>
            <person name="Yoon H.S."/>
        </authorList>
    </citation>
    <scope>NUCLEOTIDE SEQUENCE [LARGE SCALE GENOMIC DNA]</scope>
    <source>
        <strain evidence="2">CCMP 1328</strain>
    </source>
</reference>
<dbReference type="EMBL" id="VRMN01000001">
    <property type="protein sequence ID" value="KAA8499942.1"/>
    <property type="molecule type" value="Genomic_DNA"/>
</dbReference>
<evidence type="ECO:0000313" key="2">
    <source>
        <dbReference type="Proteomes" id="UP000324585"/>
    </source>
</evidence>
<sequence>MSRKLFADLPSTDEVVPVSGRGAAGSRKEELWPVGTLVNRVEDWKEAFMDTDVYQRTAEWGTAGSGIGKKFWGLVTKASWILATSFIVVGLPLVFEMDRELNEDPNLAGGASPDAASGPKAS</sequence>
<dbReference type="CDD" id="cd22884">
    <property type="entry name" value="TOM22"/>
    <property type="match status" value="1"/>
</dbReference>
<dbReference type="AlphaFoldDB" id="A0A5J4ZA82"/>
<accession>A0A5J4ZA82</accession>
<dbReference type="OrthoDB" id="10016939at2759"/>
<keyword evidence="2" id="KW-1185">Reference proteome</keyword>
<gene>
    <name evidence="1" type="ORF">FVE85_7527</name>
</gene>
<organism evidence="1 2">
    <name type="scientific">Porphyridium purpureum</name>
    <name type="common">Red alga</name>
    <name type="synonym">Porphyridium cruentum</name>
    <dbReference type="NCBI Taxonomy" id="35688"/>
    <lineage>
        <taxon>Eukaryota</taxon>
        <taxon>Rhodophyta</taxon>
        <taxon>Bangiophyceae</taxon>
        <taxon>Porphyridiales</taxon>
        <taxon>Porphyridiaceae</taxon>
        <taxon>Porphyridium</taxon>
    </lineage>
</organism>
<proteinExistence type="predicted"/>
<comment type="caution">
    <text evidence="1">The sequence shown here is derived from an EMBL/GenBank/DDBJ whole genome shotgun (WGS) entry which is preliminary data.</text>
</comment>
<protein>
    <submittedName>
        <fullName evidence="1">Uncharacterized protein</fullName>
    </submittedName>
</protein>
<name>A0A5J4ZA82_PORPP</name>